<accession>A0A9P4GB04</accession>
<keyword evidence="3" id="KW-1185">Reference proteome</keyword>
<dbReference type="OrthoDB" id="10648021at2759"/>
<dbReference type="RefSeq" id="XP_040784690.1">
    <property type="nucleotide sequence ID" value="XM_040927034.1"/>
</dbReference>
<feature type="compositionally biased region" description="Basic and acidic residues" evidence="1">
    <location>
        <begin position="409"/>
        <end position="421"/>
    </location>
</feature>
<dbReference type="AlphaFoldDB" id="A0A9P4GB04"/>
<feature type="region of interest" description="Disordered" evidence="1">
    <location>
        <begin position="35"/>
        <end position="123"/>
    </location>
</feature>
<evidence type="ECO:0000313" key="2">
    <source>
        <dbReference type="EMBL" id="KAF1842127.1"/>
    </source>
</evidence>
<name>A0A9P4GB04_9PLEO</name>
<dbReference type="Proteomes" id="UP000800039">
    <property type="component" value="Unassembled WGS sequence"/>
</dbReference>
<feature type="compositionally biased region" description="Acidic residues" evidence="1">
    <location>
        <begin position="543"/>
        <end position="561"/>
    </location>
</feature>
<evidence type="ECO:0000313" key="3">
    <source>
        <dbReference type="Proteomes" id="UP000800039"/>
    </source>
</evidence>
<gene>
    <name evidence="2" type="ORF">K460DRAFT_179144</name>
</gene>
<dbReference type="EMBL" id="ML976618">
    <property type="protein sequence ID" value="KAF1842127.1"/>
    <property type="molecule type" value="Genomic_DNA"/>
</dbReference>
<reference evidence="2" key="1">
    <citation type="submission" date="2020-01" db="EMBL/GenBank/DDBJ databases">
        <authorList>
            <consortium name="DOE Joint Genome Institute"/>
            <person name="Haridas S."/>
            <person name="Albert R."/>
            <person name="Binder M."/>
            <person name="Bloem J."/>
            <person name="Labutti K."/>
            <person name="Salamov A."/>
            <person name="Andreopoulos B."/>
            <person name="Baker S.E."/>
            <person name="Barry K."/>
            <person name="Bills G."/>
            <person name="Bluhm B.H."/>
            <person name="Cannon C."/>
            <person name="Castanera R."/>
            <person name="Culley D.E."/>
            <person name="Daum C."/>
            <person name="Ezra D."/>
            <person name="Gonzalez J.B."/>
            <person name="Henrissat B."/>
            <person name="Kuo A."/>
            <person name="Liang C."/>
            <person name="Lipzen A."/>
            <person name="Lutzoni F."/>
            <person name="Magnuson J."/>
            <person name="Mondo S."/>
            <person name="Nolan M."/>
            <person name="Ohm R."/>
            <person name="Pangilinan J."/>
            <person name="Park H.-J."/>
            <person name="Ramirez L."/>
            <person name="Alfaro M."/>
            <person name="Sun H."/>
            <person name="Tritt A."/>
            <person name="Yoshinaga Y."/>
            <person name="Zwiers L.-H."/>
            <person name="Turgeon B.G."/>
            <person name="Goodwin S.B."/>
            <person name="Spatafora J.W."/>
            <person name="Crous P.W."/>
            <person name="Grigoriev I.V."/>
        </authorList>
    </citation>
    <scope>NUCLEOTIDE SEQUENCE</scope>
    <source>
        <strain evidence="2">CBS 394.84</strain>
    </source>
</reference>
<feature type="compositionally biased region" description="Polar residues" evidence="1">
    <location>
        <begin position="105"/>
        <end position="122"/>
    </location>
</feature>
<feature type="compositionally biased region" description="Low complexity" evidence="1">
    <location>
        <begin position="75"/>
        <end position="95"/>
    </location>
</feature>
<protein>
    <submittedName>
        <fullName evidence="2">Uncharacterized protein</fullName>
    </submittedName>
</protein>
<sequence>MASPLLEEVKEAVNASVKPTQVCSNADQYLREVTVKGAAPRSTRGSTSTTQRTPVTTTSSRTQCDCCPADETQDTPSTPRTARPSPGRSSGPGSRYTVTRDSHPAASTTEYRPQSPNLTSLPKSDHIICGRVEKTRRETRLSYNGPKASFSTPWRLGASPHSRGETFDYTQWFSKAKATGVAHPAPKIDSNLIGADKITADRSNPPSALQTRSEAAIQGSINGEKTYSGRQGHVNHHAPIRPPNMPTRFMYSDTYRALSIDELQNEAELRHLDTEEQDDTQYLIEVLMIDDKAFTKRYHALERERLDSAQLRDEAIMKQVPLDTARYYNPLELLAEIAGKSGRDAVDAYNQQLKQKKAADLRAANQRAAKKQRQERARRAQEVEAEKAISNAAQLVAAAAPKSRLTKTQRKEKEPTREASHSTDSGYSTEIHDSNQVKDKSKKRPRSNLDCGADTPPSKKMRLPADKAPRVIKPRCVRASKDVIHRSRCNPVPHTEVKVSKNKQPPGAAIPGRGGKEAGQQKGIACPLQRPNKQRTPRSRVAEEDEESEEESDDDDDDWLVDDTNYRSRRRSKVAQMAASGLVSGMR</sequence>
<dbReference type="GeneID" id="63844286"/>
<proteinExistence type="predicted"/>
<feature type="compositionally biased region" description="Low complexity" evidence="1">
    <location>
        <begin position="41"/>
        <end position="63"/>
    </location>
</feature>
<feature type="compositionally biased region" description="Basic and acidic residues" evidence="1">
    <location>
        <begin position="430"/>
        <end position="439"/>
    </location>
</feature>
<evidence type="ECO:0000256" key="1">
    <source>
        <dbReference type="SAM" id="MobiDB-lite"/>
    </source>
</evidence>
<feature type="compositionally biased region" description="Basic and acidic residues" evidence="1">
    <location>
        <begin position="372"/>
        <end position="387"/>
    </location>
</feature>
<comment type="caution">
    <text evidence="2">The sequence shown here is derived from an EMBL/GenBank/DDBJ whole genome shotgun (WGS) entry which is preliminary data.</text>
</comment>
<organism evidence="2 3">
    <name type="scientific">Cucurbitaria berberidis CBS 394.84</name>
    <dbReference type="NCBI Taxonomy" id="1168544"/>
    <lineage>
        <taxon>Eukaryota</taxon>
        <taxon>Fungi</taxon>
        <taxon>Dikarya</taxon>
        <taxon>Ascomycota</taxon>
        <taxon>Pezizomycotina</taxon>
        <taxon>Dothideomycetes</taxon>
        <taxon>Pleosporomycetidae</taxon>
        <taxon>Pleosporales</taxon>
        <taxon>Pleosporineae</taxon>
        <taxon>Cucurbitariaceae</taxon>
        <taxon>Cucurbitaria</taxon>
    </lineage>
</organism>
<feature type="region of interest" description="Disordered" evidence="1">
    <location>
        <begin position="357"/>
        <end position="587"/>
    </location>
</feature>